<evidence type="ECO:0000313" key="8">
    <source>
        <dbReference type="EMBL" id="RMW49442.1"/>
    </source>
</evidence>
<dbReference type="Proteomes" id="UP000281061">
    <property type="component" value="Unassembled WGS sequence"/>
</dbReference>
<dbReference type="Pfam" id="PF05958">
    <property type="entry name" value="tRNA_U5-meth_tr"/>
    <property type="match status" value="1"/>
</dbReference>
<gene>
    <name evidence="9" type="primary">rlmD</name>
    <name evidence="9" type="ORF">D6U17_15125</name>
    <name evidence="8" type="ORF">D6U18_06135</name>
    <name evidence="7" type="ORF">RI536_12585</name>
</gene>
<evidence type="ECO:0000256" key="5">
    <source>
        <dbReference type="PROSITE-ProRule" id="PRU10015"/>
    </source>
</evidence>
<dbReference type="FunFam" id="3.40.50.150:FF:000009">
    <property type="entry name" value="23S rRNA (Uracil(1939)-C(5))-methyltransferase RlmD"/>
    <property type="match status" value="1"/>
</dbReference>
<evidence type="ECO:0000313" key="11">
    <source>
        <dbReference type="Proteomes" id="UP000281061"/>
    </source>
</evidence>
<reference evidence="10 11" key="1">
    <citation type="submission" date="2018-10" db="EMBL/GenBank/DDBJ databases">
        <title>Genome sequences of five Lactobacillus pentosus strains isolated from brines of traditionally fermented spanish-style green table olives and differences between them.</title>
        <authorList>
            <person name="Jimenez Diaz R."/>
        </authorList>
    </citation>
    <scope>NUCLEOTIDE SEQUENCE [LARGE SCALE GENOMIC DNA]</scope>
    <source>
        <strain evidence="8 10">IG10</strain>
        <strain evidence="9 11">IG8</strain>
    </source>
</reference>
<dbReference type="PROSITE" id="PS51687">
    <property type="entry name" value="SAM_MT_RNA_M5U"/>
    <property type="match status" value="1"/>
</dbReference>
<dbReference type="CDD" id="cd02440">
    <property type="entry name" value="AdoMet_MTases"/>
    <property type="match status" value="1"/>
</dbReference>
<feature type="binding site" evidence="4">
    <location>
        <position position="337"/>
    </location>
    <ligand>
        <name>S-adenosyl-L-methionine</name>
        <dbReference type="ChEBI" id="CHEBI:59789"/>
    </ligand>
</feature>
<dbReference type="Pfam" id="PF01938">
    <property type="entry name" value="TRAM"/>
    <property type="match status" value="1"/>
</dbReference>
<dbReference type="SUPFAM" id="SSF50249">
    <property type="entry name" value="Nucleic acid-binding proteins"/>
    <property type="match status" value="1"/>
</dbReference>
<comment type="caution">
    <text evidence="9">The sequence shown here is derived from an EMBL/GenBank/DDBJ whole genome shotgun (WGS) entry which is preliminary data.</text>
</comment>
<dbReference type="EMBL" id="JAVLAQ010000001">
    <property type="protein sequence ID" value="MDT6990917.1"/>
    <property type="molecule type" value="Genomic_DNA"/>
</dbReference>
<dbReference type="InterPro" id="IPR010280">
    <property type="entry name" value="U5_MeTrfase_fam"/>
</dbReference>
<organism evidence="9 11">
    <name type="scientific">Lactiplantibacillus pentosus</name>
    <name type="common">Lactobacillus pentosus</name>
    <dbReference type="NCBI Taxonomy" id="1589"/>
    <lineage>
        <taxon>Bacteria</taxon>
        <taxon>Bacillati</taxon>
        <taxon>Bacillota</taxon>
        <taxon>Bacilli</taxon>
        <taxon>Lactobacillales</taxon>
        <taxon>Lactobacillaceae</taxon>
        <taxon>Lactiplantibacillus</taxon>
    </lineage>
</organism>
<evidence type="ECO:0000256" key="3">
    <source>
        <dbReference type="ARBA" id="ARBA00022691"/>
    </source>
</evidence>
<dbReference type="Proteomes" id="UP000276249">
    <property type="component" value="Unassembled WGS sequence"/>
</dbReference>
<dbReference type="EMBL" id="RDCL01000095">
    <property type="protein sequence ID" value="RMW51869.1"/>
    <property type="molecule type" value="Genomic_DNA"/>
</dbReference>
<feature type="domain" description="TRAM" evidence="6">
    <location>
        <begin position="6"/>
        <end position="64"/>
    </location>
</feature>
<dbReference type="InterPro" id="IPR030391">
    <property type="entry name" value="MeTrfase_TrmA_CS"/>
</dbReference>
<dbReference type="Gene3D" id="2.40.50.140">
    <property type="entry name" value="Nucleic acid-binding proteins"/>
    <property type="match status" value="1"/>
</dbReference>
<sequence length="458" mass="51310">MKVNLPVHKGDVLDVTIMDLTYQGMGVAKVDNYPIFIENALPEEKITVKVTKTTKNFAFGEVEKINQVSPHRVNPKGRVYRQTGIAPLQHLEYSEQLKFKQHQVAELFAKVHMDDVEVLPTIGMDNPTQYRNKAQVPVRQVQGQLTTGFYKKNSHQLMPIEDYYIQDPEIDKAIVVVRDILRKYHEAAYDEFHHSGTIRTIMVRRGYYSHEMMVVIVTRTKHLPMADVVTQEIQAALPEVVSVIQNVNSKKTNVILGPVNNVLAGKSTIDDQLLGLTFAISAQSFYQVNPQQTEKLYQLAIDRAGLTGNETVIDAYSGIGTISLTMAQHAKQVYGVEIVPAAIDNARQNADKNGITNAKFVLDSAEKAMAKWQADGIKPDVIVVDPPRKGLDADFIKSAGEMAPKRVVYISCNPSTLVRDVQRFAEYGYQISAPVQPVDQFPQTPHIESVTVLERKEK</sequence>
<dbReference type="FunFam" id="2.40.50.140:FF:000097">
    <property type="entry name" value="23S rRNA (uracil(1939)-C(5))-methyltransferase RlmD"/>
    <property type="match status" value="1"/>
</dbReference>
<name>A0A2S9W0P1_LACPE</name>
<proteinExistence type="inferred from homology"/>
<dbReference type="PANTHER" id="PTHR11061:SF30">
    <property type="entry name" value="TRNA (URACIL(54)-C(5))-METHYLTRANSFERASE"/>
    <property type="match status" value="1"/>
</dbReference>
<evidence type="ECO:0000256" key="1">
    <source>
        <dbReference type="ARBA" id="ARBA00022603"/>
    </source>
</evidence>
<dbReference type="GO" id="GO:0070041">
    <property type="term" value="F:rRNA (uridine-C5-)-methyltransferase activity"/>
    <property type="evidence" value="ECO:0007669"/>
    <property type="project" value="TreeGrafter"/>
</dbReference>
<dbReference type="AlphaFoldDB" id="A0A2S9W0P1"/>
<evidence type="ECO:0000259" key="6">
    <source>
        <dbReference type="PROSITE" id="PS50926"/>
    </source>
</evidence>
<feature type="active site" description="Nucleophile" evidence="4">
    <location>
        <position position="412"/>
    </location>
</feature>
<dbReference type="SUPFAM" id="SSF53335">
    <property type="entry name" value="S-adenosyl-L-methionine-dependent methyltransferases"/>
    <property type="match status" value="1"/>
</dbReference>
<dbReference type="InterPro" id="IPR002792">
    <property type="entry name" value="TRAM_dom"/>
</dbReference>
<dbReference type="PANTHER" id="PTHR11061">
    <property type="entry name" value="RNA M5U METHYLTRANSFERASE"/>
    <property type="match status" value="1"/>
</dbReference>
<dbReference type="GO" id="GO:0070475">
    <property type="term" value="P:rRNA base methylation"/>
    <property type="evidence" value="ECO:0007669"/>
    <property type="project" value="TreeGrafter"/>
</dbReference>
<keyword evidence="2 4" id="KW-0808">Transferase</keyword>
<feature type="binding site" evidence="4">
    <location>
        <position position="287"/>
    </location>
    <ligand>
        <name>S-adenosyl-L-methionine</name>
        <dbReference type="ChEBI" id="CHEBI:59789"/>
    </ligand>
</feature>
<dbReference type="Proteomes" id="UP001267003">
    <property type="component" value="Unassembled WGS sequence"/>
</dbReference>
<dbReference type="InterPro" id="IPR030390">
    <property type="entry name" value="MeTrfase_TrmA_AS"/>
</dbReference>
<dbReference type="RefSeq" id="WP_105921476.1">
    <property type="nucleotide sequence ID" value="NZ_BOUG01000001.1"/>
</dbReference>
<dbReference type="FunFam" id="2.40.50.1070:FF:000003">
    <property type="entry name" value="23S rRNA (Uracil-5-)-methyltransferase RumA"/>
    <property type="match status" value="1"/>
</dbReference>
<reference evidence="7" key="2">
    <citation type="submission" date="2023-08" db="EMBL/GenBank/DDBJ databases">
        <authorList>
            <person name="Page C.A."/>
            <person name="Perez-Diaz I.M."/>
        </authorList>
    </citation>
    <scope>NUCLEOTIDE SEQUENCE</scope>
    <source>
        <strain evidence="7">7.8.46</strain>
    </source>
</reference>
<evidence type="ECO:0000313" key="9">
    <source>
        <dbReference type="EMBL" id="RMW51869.1"/>
    </source>
</evidence>
<dbReference type="PROSITE" id="PS01230">
    <property type="entry name" value="TRMA_1"/>
    <property type="match status" value="1"/>
</dbReference>
<dbReference type="PROSITE" id="PS01231">
    <property type="entry name" value="TRMA_2"/>
    <property type="match status" value="1"/>
</dbReference>
<protein>
    <submittedName>
        <fullName evidence="9">23S rRNA (Uracil(1939)-C(5))-methyltransferase RlmD</fullName>
        <ecNumber evidence="9">2.1.1.190</ecNumber>
    </submittedName>
</protein>
<comment type="similarity">
    <text evidence="4">Belongs to the class I-like SAM-binding methyltransferase superfamily. RNA M5U methyltransferase family.</text>
</comment>
<dbReference type="PROSITE" id="PS50926">
    <property type="entry name" value="TRAM"/>
    <property type="match status" value="1"/>
</dbReference>
<keyword evidence="1 4" id="KW-0489">Methyltransferase</keyword>
<dbReference type="Gene3D" id="3.40.50.150">
    <property type="entry name" value="Vaccinia Virus protein VP39"/>
    <property type="match status" value="1"/>
</dbReference>
<dbReference type="InterPro" id="IPR029063">
    <property type="entry name" value="SAM-dependent_MTases_sf"/>
</dbReference>
<dbReference type="EC" id="2.1.1.190" evidence="9"/>
<evidence type="ECO:0000256" key="4">
    <source>
        <dbReference type="PROSITE-ProRule" id="PRU01024"/>
    </source>
</evidence>
<keyword evidence="3 4" id="KW-0949">S-adenosyl-L-methionine</keyword>
<evidence type="ECO:0000256" key="2">
    <source>
        <dbReference type="ARBA" id="ARBA00022679"/>
    </source>
</evidence>
<feature type="binding site" evidence="4">
    <location>
        <position position="316"/>
    </location>
    <ligand>
        <name>S-adenosyl-L-methionine</name>
        <dbReference type="ChEBI" id="CHEBI:59789"/>
    </ligand>
</feature>
<evidence type="ECO:0000313" key="7">
    <source>
        <dbReference type="EMBL" id="MDT6990917.1"/>
    </source>
</evidence>
<accession>A0A2S9W0P1</accession>
<dbReference type="Gene3D" id="2.40.50.1070">
    <property type="match status" value="1"/>
</dbReference>
<feature type="active site" evidence="5">
    <location>
        <position position="412"/>
    </location>
</feature>
<dbReference type="EMBL" id="RDCJ01000061">
    <property type="protein sequence ID" value="RMW49442.1"/>
    <property type="molecule type" value="Genomic_DNA"/>
</dbReference>
<feature type="binding site" evidence="4">
    <location>
        <position position="385"/>
    </location>
    <ligand>
        <name>S-adenosyl-L-methionine</name>
        <dbReference type="ChEBI" id="CHEBI:59789"/>
    </ligand>
</feature>
<dbReference type="InterPro" id="IPR012340">
    <property type="entry name" value="NA-bd_OB-fold"/>
</dbReference>
<evidence type="ECO:0000313" key="10">
    <source>
        <dbReference type="Proteomes" id="UP000276249"/>
    </source>
</evidence>
<dbReference type="NCBIfam" id="TIGR00479">
    <property type="entry name" value="rumA"/>
    <property type="match status" value="1"/>
</dbReference>